<dbReference type="PANTHER" id="PTHR11070">
    <property type="entry name" value="UVRD / RECB / PCRA DNA HELICASE FAMILY MEMBER"/>
    <property type="match status" value="1"/>
</dbReference>
<comment type="caution">
    <text evidence="7">The sequence shown here is derived from an EMBL/GenBank/DDBJ whole genome shotgun (WGS) entry which is preliminary data.</text>
</comment>
<organism evidence="7 8">
    <name type="scientific">Vagococcus fluvialis</name>
    <dbReference type="NCBI Taxonomy" id="2738"/>
    <lineage>
        <taxon>Bacteria</taxon>
        <taxon>Bacillati</taxon>
        <taxon>Bacillota</taxon>
        <taxon>Bacilli</taxon>
        <taxon>Lactobacillales</taxon>
        <taxon>Enterococcaceae</taxon>
        <taxon>Vagococcus</taxon>
    </lineage>
</organism>
<dbReference type="PANTHER" id="PTHR11070:SF17">
    <property type="entry name" value="DNA HELICASE IV"/>
    <property type="match status" value="1"/>
</dbReference>
<keyword evidence="3 5" id="KW-0347">Helicase</keyword>
<dbReference type="GO" id="GO:0000725">
    <property type="term" value="P:recombinational repair"/>
    <property type="evidence" value="ECO:0007669"/>
    <property type="project" value="TreeGrafter"/>
</dbReference>
<feature type="binding site" evidence="5">
    <location>
        <begin position="228"/>
        <end position="235"/>
    </location>
    <ligand>
        <name>ATP</name>
        <dbReference type="ChEBI" id="CHEBI:30616"/>
    </ligand>
</feature>
<dbReference type="InterPro" id="IPR027417">
    <property type="entry name" value="P-loop_NTPase"/>
</dbReference>
<evidence type="ECO:0000313" key="7">
    <source>
        <dbReference type="EMBL" id="RSU05574.1"/>
    </source>
</evidence>
<dbReference type="GO" id="GO:0005829">
    <property type="term" value="C:cytosol"/>
    <property type="evidence" value="ECO:0007669"/>
    <property type="project" value="TreeGrafter"/>
</dbReference>
<dbReference type="InterPro" id="IPR027785">
    <property type="entry name" value="UvrD-like_helicase_C"/>
</dbReference>
<feature type="domain" description="UvrD-like helicase ATP-binding" evidence="6">
    <location>
        <begin position="207"/>
        <end position="573"/>
    </location>
</feature>
<dbReference type="GO" id="GO:0005524">
    <property type="term" value="F:ATP binding"/>
    <property type="evidence" value="ECO:0007669"/>
    <property type="project" value="UniProtKB-UniRule"/>
</dbReference>
<evidence type="ECO:0000259" key="6">
    <source>
        <dbReference type="PROSITE" id="PS51198"/>
    </source>
</evidence>
<proteinExistence type="predicted"/>
<dbReference type="InterPro" id="IPR048228">
    <property type="entry name" value="HelD_bacillota"/>
</dbReference>
<dbReference type="Pfam" id="PF00580">
    <property type="entry name" value="UvrD-helicase"/>
    <property type="match status" value="1"/>
</dbReference>
<dbReference type="InterPro" id="IPR000212">
    <property type="entry name" value="DNA_helicase_UvrD/REP"/>
</dbReference>
<dbReference type="RefSeq" id="WP_114288818.1">
    <property type="nucleotide sequence ID" value="NZ_CP122523.1"/>
</dbReference>
<dbReference type="SUPFAM" id="SSF52540">
    <property type="entry name" value="P-loop containing nucleoside triphosphate hydrolases"/>
    <property type="match status" value="1"/>
</dbReference>
<dbReference type="Gene3D" id="3.40.50.300">
    <property type="entry name" value="P-loop containing nucleotide triphosphate hydrolases"/>
    <property type="match status" value="3"/>
</dbReference>
<dbReference type="EMBL" id="NGJX01000001">
    <property type="protein sequence ID" value="RSU05574.1"/>
    <property type="molecule type" value="Genomic_DNA"/>
</dbReference>
<evidence type="ECO:0000313" key="8">
    <source>
        <dbReference type="Proteomes" id="UP000288197"/>
    </source>
</evidence>
<keyword evidence="2 5" id="KW-0378">Hydrolase</keyword>
<evidence type="ECO:0000256" key="2">
    <source>
        <dbReference type="ARBA" id="ARBA00022801"/>
    </source>
</evidence>
<dbReference type="Gene3D" id="1.10.10.160">
    <property type="match status" value="1"/>
</dbReference>
<dbReference type="PROSITE" id="PS51198">
    <property type="entry name" value="UVRD_HELICASE_ATP_BIND"/>
    <property type="match status" value="1"/>
</dbReference>
<keyword evidence="1 5" id="KW-0547">Nucleotide-binding</keyword>
<dbReference type="OrthoDB" id="9787585at2"/>
<dbReference type="GeneID" id="63145543"/>
<protein>
    <recommendedName>
        <fullName evidence="6">UvrD-like helicase ATP-binding domain-containing protein</fullName>
    </recommendedName>
</protein>
<dbReference type="NCBIfam" id="NF041464">
    <property type="entry name" value="HelD_BACSU"/>
    <property type="match status" value="1"/>
</dbReference>
<dbReference type="InterPro" id="IPR013986">
    <property type="entry name" value="DExx_box_DNA_helicase_dom_sf"/>
</dbReference>
<dbReference type="GO" id="GO:0043138">
    <property type="term" value="F:3'-5' DNA helicase activity"/>
    <property type="evidence" value="ECO:0007669"/>
    <property type="project" value="TreeGrafter"/>
</dbReference>
<evidence type="ECO:0000256" key="5">
    <source>
        <dbReference type="PROSITE-ProRule" id="PRU00560"/>
    </source>
</evidence>
<name>A0A369B1E7_9ENTE</name>
<dbReference type="GO" id="GO:0016787">
    <property type="term" value="F:hydrolase activity"/>
    <property type="evidence" value="ECO:0007669"/>
    <property type="project" value="UniProtKB-UniRule"/>
</dbReference>
<keyword evidence="4 5" id="KW-0067">ATP-binding</keyword>
<evidence type="ECO:0000256" key="1">
    <source>
        <dbReference type="ARBA" id="ARBA00022741"/>
    </source>
</evidence>
<dbReference type="InterPro" id="IPR014016">
    <property type="entry name" value="UvrD-like_ATP-bd"/>
</dbReference>
<evidence type="ECO:0000256" key="3">
    <source>
        <dbReference type="ARBA" id="ARBA00022806"/>
    </source>
</evidence>
<reference evidence="7 8" key="1">
    <citation type="submission" date="2017-05" db="EMBL/GenBank/DDBJ databases">
        <title>Vagococcus spp. assemblies.</title>
        <authorList>
            <person name="Gulvik C.A."/>
        </authorList>
    </citation>
    <scope>NUCLEOTIDE SEQUENCE [LARGE SCALE GENOMIC DNA]</scope>
    <source>
        <strain evidence="7 8">NCFB 2497</strain>
    </source>
</reference>
<dbReference type="Proteomes" id="UP000288197">
    <property type="component" value="Unassembled WGS sequence"/>
</dbReference>
<keyword evidence="8" id="KW-1185">Reference proteome</keyword>
<evidence type="ECO:0000256" key="4">
    <source>
        <dbReference type="ARBA" id="ARBA00022840"/>
    </source>
</evidence>
<dbReference type="AlphaFoldDB" id="A0A369B1E7"/>
<accession>A0A369B1E7</accession>
<dbReference type="GO" id="GO:0003677">
    <property type="term" value="F:DNA binding"/>
    <property type="evidence" value="ECO:0007669"/>
    <property type="project" value="InterPro"/>
</dbReference>
<gene>
    <name evidence="7" type="ORF">CBF32_00840</name>
</gene>
<dbReference type="Pfam" id="PF13538">
    <property type="entry name" value="UvrD_C_2"/>
    <property type="match status" value="1"/>
</dbReference>
<sequence>MTIHQQEQEHLTLTYNKLKQAQQEINASLNEENEAARDEMKHSGDDIRLNYDNWGDRLETLAAIEMKNRELDQRRFSIDVMCKNQEKVNRLLESPYFGKIDVTFSDEEDQESFYLGINGFADEFHNNLIYDWRSPIAELFYNNELGKSSYEANKQMIEVDINNRRQLVTEKDELKLVFDTAVAIDDEVLLSVLEKEATETMQDITSSIQKEQNDIIRDETHSAILVNGIAGSGKTSVVMQRIAYLLYRNRQVVNSDNVLILSPNEEFIQYISDVLPSLGEKNPLNMTFRKLINKLYPFKVESEAALFERISQVRATKQNEILRSREFTEFIKEKGSQILLGEKIPFNLLTNHNDVAISKAEIIKLFEETPTNLPLVERIQGTKVKLESYWDEYLRKESLKPSVQEEMQHLSEEDQLAYIGKMIPDDPNKLAFYTKKILEKKSAAVTKGIRQLRWLDISHLMTVLYKSFTGQDLVRETSSLDYVVTYLLIKHLYVEKLPVFKVEFLLVDEIQDYTPAQLILLSELFTRGKITVVGDENQAIFNSHISFAEMEEILKGYHNKIETYHLQKSYRSSGAITETFNELIASNRQVEPVQPKGEPVVKTKIKSNQDFKVLVENKLAEKEVSAVTIITKTSHERREVLALFDENLIRQKKIVVLSIMLAKGLEFDHVILYDVSDKNYVSEQDKRLLYTAVSRGMKSLTITYKTQLTLFLSKKE</sequence>